<organism evidence="2 3">
    <name type="scientific">Rhizobium giardinii</name>
    <dbReference type="NCBI Taxonomy" id="56731"/>
    <lineage>
        <taxon>Bacteria</taxon>
        <taxon>Pseudomonadati</taxon>
        <taxon>Pseudomonadota</taxon>
        <taxon>Alphaproteobacteria</taxon>
        <taxon>Hyphomicrobiales</taxon>
        <taxon>Rhizobiaceae</taxon>
        <taxon>Rhizobium/Agrobacterium group</taxon>
        <taxon>Rhizobium</taxon>
    </lineage>
</organism>
<comment type="caution">
    <text evidence="2">The sequence shown here is derived from an EMBL/GenBank/DDBJ whole genome shotgun (WGS) entry which is preliminary data.</text>
</comment>
<dbReference type="RefSeq" id="WP_234913125.1">
    <property type="nucleotide sequence ID" value="NZ_JACHBK010000008.1"/>
</dbReference>
<reference evidence="2 3" key="1">
    <citation type="submission" date="2020-08" db="EMBL/GenBank/DDBJ databases">
        <title>Genomic Encyclopedia of Type Strains, Phase IV (KMG-V): Genome sequencing to study the core and pangenomes of soil and plant-associated prokaryotes.</title>
        <authorList>
            <person name="Whitman W."/>
        </authorList>
    </citation>
    <scope>NUCLEOTIDE SEQUENCE [LARGE SCALE GENOMIC DNA]</scope>
    <source>
        <strain evidence="2 3">SEMIA 4084</strain>
    </source>
</reference>
<keyword evidence="3" id="KW-1185">Reference proteome</keyword>
<evidence type="ECO:0000313" key="3">
    <source>
        <dbReference type="Proteomes" id="UP000585507"/>
    </source>
</evidence>
<dbReference type="AlphaFoldDB" id="A0A7W8X860"/>
<gene>
    <name evidence="2" type="ORF">GGD55_003705</name>
</gene>
<feature type="region of interest" description="Disordered" evidence="1">
    <location>
        <begin position="52"/>
        <end position="73"/>
    </location>
</feature>
<dbReference type="Proteomes" id="UP000585507">
    <property type="component" value="Unassembled WGS sequence"/>
</dbReference>
<sequence length="164" mass="17668">MSSRPVMAPRFLIHRLVVVALLKALLEILLAVLCWTNGDIVGHTGVAVVKKQGASKKAAAKEPSGPRAKVDRNARTGQFVPVSRARFEAVMKAAEHSGLLGEKSKRIGGRISPELIEQAKKHTGIETDTDLIEFALANVALDDSFGATFRKTRGTVDPDLKLGF</sequence>
<accession>A0A7W8X860</accession>
<evidence type="ECO:0000256" key="1">
    <source>
        <dbReference type="SAM" id="MobiDB-lite"/>
    </source>
</evidence>
<evidence type="ECO:0000313" key="2">
    <source>
        <dbReference type="EMBL" id="MBB5536990.1"/>
    </source>
</evidence>
<proteinExistence type="predicted"/>
<dbReference type="EMBL" id="JACHBK010000008">
    <property type="protein sequence ID" value="MBB5536990.1"/>
    <property type="molecule type" value="Genomic_DNA"/>
</dbReference>
<protein>
    <submittedName>
        <fullName evidence="2">Uncharacterized protein</fullName>
    </submittedName>
</protein>
<name>A0A7W8X860_9HYPH</name>